<protein>
    <submittedName>
        <fullName evidence="1">Uncharacterized protein</fullName>
    </submittedName>
</protein>
<dbReference type="Proteomes" id="UP000251241">
    <property type="component" value="Unassembled WGS sequence"/>
</dbReference>
<dbReference type="AlphaFoldDB" id="A0A2X2LG88"/>
<proteinExistence type="predicted"/>
<evidence type="ECO:0000313" key="1">
    <source>
        <dbReference type="EMBL" id="SPZ92369.1"/>
    </source>
</evidence>
<accession>A0A2X2LG88</accession>
<dbReference type="RefSeq" id="WP_112375845.1">
    <property type="nucleotide sequence ID" value="NZ_CP069793.1"/>
</dbReference>
<reference evidence="1 2" key="1">
    <citation type="submission" date="2018-06" db="EMBL/GenBank/DDBJ databases">
        <authorList>
            <consortium name="Pathogen Informatics"/>
            <person name="Doyle S."/>
        </authorList>
    </citation>
    <scope>NUCLEOTIDE SEQUENCE [LARGE SCALE GENOMIC DNA]</scope>
    <source>
        <strain evidence="1 2">NCTC11343</strain>
    </source>
</reference>
<dbReference type="GeneID" id="97179370"/>
<evidence type="ECO:0000313" key="2">
    <source>
        <dbReference type="Proteomes" id="UP000251241"/>
    </source>
</evidence>
<name>A0A2X2LG88_SPHMU</name>
<sequence>MRYFIAEPVGHIKNDLFFEVANFLWDSGNEVALGKNRICDCEKMQHDDYDYTISLVPNNETVESLFKTHYTILGKYFDKINNSNPMLILANTGIYTNALPYPHKIYSFEKLDKQALASFFDWCKKFNLFVRRR</sequence>
<organism evidence="1 2">
    <name type="scientific">Sphingobacterium multivorum</name>
    <dbReference type="NCBI Taxonomy" id="28454"/>
    <lineage>
        <taxon>Bacteria</taxon>
        <taxon>Pseudomonadati</taxon>
        <taxon>Bacteroidota</taxon>
        <taxon>Sphingobacteriia</taxon>
        <taxon>Sphingobacteriales</taxon>
        <taxon>Sphingobacteriaceae</taxon>
        <taxon>Sphingobacterium</taxon>
    </lineage>
</organism>
<dbReference type="EMBL" id="UAUU01000011">
    <property type="protein sequence ID" value="SPZ92369.1"/>
    <property type="molecule type" value="Genomic_DNA"/>
</dbReference>
<gene>
    <name evidence="1" type="ORF">NCTC11343_04416</name>
</gene>